<dbReference type="PRINTS" id="PR00081">
    <property type="entry name" value="GDHRDH"/>
</dbReference>
<dbReference type="KEGG" id="pter:C2L65_33050"/>
<sequence>MTILSTNPFALSDTRGPLCFSDKVALVTGGASGIGRATAELLAREGARVVIADRCRDDGEELAARLRHEYGQALFVEADVGCASSVQALVGRTLLEYGRIDCAINNAGLSETPVDLIGASGEQWERLMAVNLRGVWLSMQHQIRAMLDAGRGAIVNVSSRTGLVGKPRLAIYTASKHGVLGLTRSAAIDYAPHGIRINAVCPGLIHTPFVDQKFGDGLPDLARTMNPLGRIGRPEEVAECIAWLCSDAASFVVGVSLPVDGGAVA</sequence>
<evidence type="ECO:0000256" key="2">
    <source>
        <dbReference type="ARBA" id="ARBA00023002"/>
    </source>
</evidence>
<evidence type="ECO:0000256" key="1">
    <source>
        <dbReference type="ARBA" id="ARBA00006484"/>
    </source>
</evidence>
<dbReference type="OrthoDB" id="9178657at2"/>
<dbReference type="AlphaFoldDB" id="A0A2I8F3G3"/>
<dbReference type="Pfam" id="PF13561">
    <property type="entry name" value="adh_short_C2"/>
    <property type="match status" value="1"/>
</dbReference>
<dbReference type="PANTHER" id="PTHR24321">
    <property type="entry name" value="DEHYDROGENASES, SHORT CHAIN"/>
    <property type="match status" value="1"/>
</dbReference>
<proteinExistence type="inferred from homology"/>
<reference evidence="3 4" key="1">
    <citation type="submission" date="2018-01" db="EMBL/GenBank/DDBJ databases">
        <title>Species boundaries and ecological features among Paraburkholderia terrae DSMZ17804T, P. hospita DSMZ17164T and P. caribensis DSMZ13236T.</title>
        <authorList>
            <person name="Pratama A.A."/>
        </authorList>
    </citation>
    <scope>NUCLEOTIDE SEQUENCE [LARGE SCALE GENOMIC DNA]</scope>
    <source>
        <strain evidence="3 4">DSM 17804</strain>
    </source>
</reference>
<evidence type="ECO:0000313" key="3">
    <source>
        <dbReference type="EMBL" id="AUT66071.1"/>
    </source>
</evidence>
<dbReference type="PRINTS" id="PR00080">
    <property type="entry name" value="SDRFAMILY"/>
</dbReference>
<dbReference type="RefSeq" id="WP_081920835.1">
    <property type="nucleotide sequence ID" value="NZ_AP025258.1"/>
</dbReference>
<dbReference type="Gene3D" id="3.40.50.720">
    <property type="entry name" value="NAD(P)-binding Rossmann-like Domain"/>
    <property type="match status" value="1"/>
</dbReference>
<name>A0A2I8F3G3_9BURK</name>
<gene>
    <name evidence="3" type="ORF">C2L65_33050</name>
</gene>
<dbReference type="PANTHER" id="PTHR24321:SF8">
    <property type="entry name" value="ESTRADIOL 17-BETA-DEHYDROGENASE 8-RELATED"/>
    <property type="match status" value="1"/>
</dbReference>
<keyword evidence="2" id="KW-0560">Oxidoreductase</keyword>
<dbReference type="EMBL" id="CP026113">
    <property type="protein sequence ID" value="AUT66071.1"/>
    <property type="molecule type" value="Genomic_DNA"/>
</dbReference>
<protein>
    <submittedName>
        <fullName evidence="3">3-oxoacyl-ACP reductase</fullName>
    </submittedName>
</protein>
<dbReference type="InterPro" id="IPR002347">
    <property type="entry name" value="SDR_fam"/>
</dbReference>
<dbReference type="CDD" id="cd05233">
    <property type="entry name" value="SDR_c"/>
    <property type="match status" value="1"/>
</dbReference>
<dbReference type="NCBIfam" id="NF005559">
    <property type="entry name" value="PRK07231.1"/>
    <property type="match status" value="1"/>
</dbReference>
<dbReference type="Proteomes" id="UP000243502">
    <property type="component" value="Chromosome 3"/>
</dbReference>
<evidence type="ECO:0000313" key="4">
    <source>
        <dbReference type="Proteomes" id="UP000243502"/>
    </source>
</evidence>
<dbReference type="InterPro" id="IPR036291">
    <property type="entry name" value="NAD(P)-bd_dom_sf"/>
</dbReference>
<dbReference type="SUPFAM" id="SSF51735">
    <property type="entry name" value="NAD(P)-binding Rossmann-fold domains"/>
    <property type="match status" value="1"/>
</dbReference>
<accession>A0A2I8F3G3</accession>
<dbReference type="PROSITE" id="PS00061">
    <property type="entry name" value="ADH_SHORT"/>
    <property type="match status" value="1"/>
</dbReference>
<dbReference type="GO" id="GO:0016491">
    <property type="term" value="F:oxidoreductase activity"/>
    <property type="evidence" value="ECO:0007669"/>
    <property type="project" value="UniProtKB-KW"/>
</dbReference>
<organism evidence="3 4">
    <name type="scientific">Paraburkholderia terrae</name>
    <dbReference type="NCBI Taxonomy" id="311230"/>
    <lineage>
        <taxon>Bacteria</taxon>
        <taxon>Pseudomonadati</taxon>
        <taxon>Pseudomonadota</taxon>
        <taxon>Betaproteobacteria</taxon>
        <taxon>Burkholderiales</taxon>
        <taxon>Burkholderiaceae</taxon>
        <taxon>Paraburkholderia</taxon>
    </lineage>
</organism>
<dbReference type="InterPro" id="IPR020904">
    <property type="entry name" value="Sc_DH/Rdtase_CS"/>
</dbReference>
<dbReference type="FunFam" id="3.40.50.720:FF:000084">
    <property type="entry name" value="Short-chain dehydrogenase reductase"/>
    <property type="match status" value="1"/>
</dbReference>
<comment type="similarity">
    <text evidence="1">Belongs to the short-chain dehydrogenases/reductases (SDR) family.</text>
</comment>